<protein>
    <submittedName>
        <fullName evidence="2">MaoC family dehydratase</fullName>
    </submittedName>
</protein>
<gene>
    <name evidence="2" type="ORF">C1I89_13300</name>
</gene>
<organism evidence="2 3">
    <name type="scientific">Achromobacter pulmonis</name>
    <dbReference type="NCBI Taxonomy" id="1389932"/>
    <lineage>
        <taxon>Bacteria</taxon>
        <taxon>Pseudomonadati</taxon>
        <taxon>Pseudomonadota</taxon>
        <taxon>Betaproteobacteria</taxon>
        <taxon>Burkholderiales</taxon>
        <taxon>Alcaligenaceae</taxon>
        <taxon>Achromobacter</taxon>
    </lineage>
</organism>
<evidence type="ECO:0000259" key="1">
    <source>
        <dbReference type="Pfam" id="PF13452"/>
    </source>
</evidence>
<dbReference type="InterPro" id="IPR016709">
    <property type="entry name" value="HadA-like"/>
</dbReference>
<dbReference type="SUPFAM" id="SSF54637">
    <property type="entry name" value="Thioesterase/thiol ester dehydrase-isomerase"/>
    <property type="match status" value="1"/>
</dbReference>
<dbReference type="InterPro" id="IPR029069">
    <property type="entry name" value="HotDog_dom_sf"/>
</dbReference>
<dbReference type="InterPro" id="IPR039569">
    <property type="entry name" value="FAS1-like_DH_region"/>
</dbReference>
<dbReference type="CDD" id="cd03441">
    <property type="entry name" value="R_hydratase_like"/>
    <property type="match status" value="1"/>
</dbReference>
<feature type="domain" description="FAS1-like dehydratase" evidence="1">
    <location>
        <begin position="6"/>
        <end position="137"/>
    </location>
</feature>
<dbReference type="Gene3D" id="3.10.129.10">
    <property type="entry name" value="Hotdog Thioesterase"/>
    <property type="match status" value="1"/>
</dbReference>
<dbReference type="Proteomes" id="UP000235994">
    <property type="component" value="Unassembled WGS sequence"/>
</dbReference>
<dbReference type="EMBL" id="POQS01000003">
    <property type="protein sequence ID" value="PND33451.1"/>
    <property type="molecule type" value="Genomic_DNA"/>
</dbReference>
<reference evidence="2 3" key="1">
    <citation type="submission" date="2018-01" db="EMBL/GenBank/DDBJ databases">
        <title>The draft genome of an aniline degradation strain ANB-1.</title>
        <authorList>
            <person name="Zhang L."/>
            <person name="Jiang J."/>
        </authorList>
    </citation>
    <scope>NUCLEOTIDE SEQUENCE [LARGE SCALE GENOMIC DNA]</scope>
    <source>
        <strain evidence="2 3">ANB-1</strain>
    </source>
</reference>
<dbReference type="Pfam" id="PF13452">
    <property type="entry name" value="FAS1_DH_region"/>
    <property type="match status" value="1"/>
</dbReference>
<evidence type="ECO:0000313" key="2">
    <source>
        <dbReference type="EMBL" id="PND33451.1"/>
    </source>
</evidence>
<proteinExistence type="predicted"/>
<comment type="caution">
    <text evidence="2">The sequence shown here is derived from an EMBL/GenBank/DDBJ whole genome shotgun (WGS) entry which is preliminary data.</text>
</comment>
<accession>A0A2N8KJ18</accession>
<dbReference type="PIRSF" id="PIRSF018072">
    <property type="entry name" value="UCP018072"/>
    <property type="match status" value="1"/>
</dbReference>
<name>A0A2N8KJ18_9BURK</name>
<sequence>MLDKNLIGQSLGTRSIAVEPGRLRFFAKVIGETDPVYLDEAAARAAGHPALPVPPTFLFCLEIDAFDSIGTARLTRLEESRILHGEQRFTYHAMAYAGDTLTFDLTIADVYQKKGGALDFLVKDTRVTNQHGRHIADLRSIVVQRNA</sequence>
<dbReference type="AlphaFoldDB" id="A0A2N8KJ18"/>
<dbReference type="RefSeq" id="WP_102773237.1">
    <property type="nucleotide sequence ID" value="NZ_POQS01000003.1"/>
</dbReference>
<evidence type="ECO:0000313" key="3">
    <source>
        <dbReference type="Proteomes" id="UP000235994"/>
    </source>
</evidence>
<keyword evidence="3" id="KW-1185">Reference proteome</keyword>